<feature type="region of interest" description="Disordered" evidence="1">
    <location>
        <begin position="610"/>
        <end position="630"/>
    </location>
</feature>
<dbReference type="EMBL" id="LECT01000044">
    <property type="protein sequence ID" value="KLU02688.1"/>
    <property type="molecule type" value="Genomic_DNA"/>
</dbReference>
<protein>
    <submittedName>
        <fullName evidence="2">Signal peptide protein</fullName>
    </submittedName>
</protein>
<evidence type="ECO:0000313" key="2">
    <source>
        <dbReference type="EMBL" id="KLU02688.1"/>
    </source>
</evidence>
<accession>A0A0J1B7Z3</accession>
<dbReference type="OrthoDB" id="240747at2"/>
<dbReference type="AlphaFoldDB" id="A0A0J1B7Z3"/>
<feature type="region of interest" description="Disordered" evidence="1">
    <location>
        <begin position="46"/>
        <end position="71"/>
    </location>
</feature>
<dbReference type="RefSeq" id="WP_047816762.1">
    <property type="nucleotide sequence ID" value="NZ_LECT01000044.1"/>
</dbReference>
<evidence type="ECO:0000256" key="1">
    <source>
        <dbReference type="SAM" id="MobiDB-lite"/>
    </source>
</evidence>
<comment type="caution">
    <text evidence="2">The sequence shown here is derived from an EMBL/GenBank/DDBJ whole genome shotgun (WGS) entry which is preliminary data.</text>
</comment>
<dbReference type="STRING" id="595434.RISK_005754"/>
<dbReference type="Proteomes" id="UP000036367">
    <property type="component" value="Unassembled WGS sequence"/>
</dbReference>
<feature type="compositionally biased region" description="Acidic residues" evidence="1">
    <location>
        <begin position="55"/>
        <end position="69"/>
    </location>
</feature>
<dbReference type="PATRIC" id="fig|595434.4.peg.5463"/>
<evidence type="ECO:0000313" key="3">
    <source>
        <dbReference type="Proteomes" id="UP000036367"/>
    </source>
</evidence>
<proteinExistence type="predicted"/>
<sequence>MAVESMSIATLFSDFRFLPRCAIGLIVLFVTFGSLASAPAQESGAETTVVADANAEADPEAEAEPEEPPPFDFAPYRTLIWVASDSPRVSADTLRDDLQKVLDRDFHAVWRTTIADAPTSVASMAMRVLSEVDFDTLAATDPVIALKKSHNDAVRIRFAGDVGRYASSILTTPGRMEEVRSRLVGDPGSPKNAWLQILHPVEGDAVALKEAWATETTEAILVSRGMAETLTEPEAKIIVPPITGQVIDAAQAYDKIFIVRIRTATTPMKVESVEFDTLMRYFGDTSSATVSSFNLLPEVVGSTLRDVFAPVARIDDAGKSNAVGLVRASGLVTDKESPALVQVGDVLVPMVRKDDRNGNPISIGPLDWAYLLAKELDGRRVKMDFHAGRAGGLQGRKNARTHRMGLRIRPRKDQTLLRLHAKGDPNQPLIGYEIYEKELEGKSMTFIGRTDWNGRLDVEFAKDQPLRLLYVKNGGAVLARLPMVPGHHANAVADLAGDDMRLQAESYIRGVQNSIIDLLAIRELFKARIMMRLERGDLESAEELLEVLRNQPTNERLANDMGKRQTEFIKAIGKNANQQRKVDEMFSVTRELLTKHISPKLVRDLEEAVIESKENGGKLPSKSDEEATAE</sequence>
<keyword evidence="3" id="KW-1185">Reference proteome</keyword>
<name>A0A0J1B7Z3_RHOIS</name>
<gene>
    <name evidence="2" type="ORF">RISK_005754</name>
</gene>
<organism evidence="2 3">
    <name type="scientific">Rhodopirellula islandica</name>
    <dbReference type="NCBI Taxonomy" id="595434"/>
    <lineage>
        <taxon>Bacteria</taxon>
        <taxon>Pseudomonadati</taxon>
        <taxon>Planctomycetota</taxon>
        <taxon>Planctomycetia</taxon>
        <taxon>Pirellulales</taxon>
        <taxon>Pirellulaceae</taxon>
        <taxon>Rhodopirellula</taxon>
    </lineage>
</organism>
<reference evidence="2" key="1">
    <citation type="submission" date="2015-05" db="EMBL/GenBank/DDBJ databases">
        <title>Permanent draft genome of Rhodopirellula islandicus K833.</title>
        <authorList>
            <person name="Kizina J."/>
            <person name="Richter M."/>
            <person name="Glockner F.O."/>
            <person name="Harder J."/>
        </authorList>
    </citation>
    <scope>NUCLEOTIDE SEQUENCE [LARGE SCALE GENOMIC DNA]</scope>
    <source>
        <strain evidence="2">K833</strain>
    </source>
</reference>